<evidence type="ECO:0000313" key="2">
    <source>
        <dbReference type="EnsemblProtists" id="HpaP806766"/>
    </source>
</evidence>
<dbReference type="EMBL" id="JH598343">
    <property type="status" value="NOT_ANNOTATED_CDS"/>
    <property type="molecule type" value="Genomic_DNA"/>
</dbReference>
<dbReference type="InParanoid" id="M4BK34"/>
<protein>
    <submittedName>
        <fullName evidence="2">Uncharacterized protein</fullName>
    </submittedName>
</protein>
<reference evidence="3" key="1">
    <citation type="journal article" date="2010" name="Science">
        <title>Signatures of adaptation to obligate biotrophy in the Hyaloperonospora arabidopsidis genome.</title>
        <authorList>
            <person name="Baxter L."/>
            <person name="Tripathy S."/>
            <person name="Ishaque N."/>
            <person name="Boot N."/>
            <person name="Cabral A."/>
            <person name="Kemen E."/>
            <person name="Thines M."/>
            <person name="Ah-Fong A."/>
            <person name="Anderson R."/>
            <person name="Badejoko W."/>
            <person name="Bittner-Eddy P."/>
            <person name="Boore J.L."/>
            <person name="Chibucos M.C."/>
            <person name="Coates M."/>
            <person name="Dehal P."/>
            <person name="Delehaunty K."/>
            <person name="Dong S."/>
            <person name="Downton P."/>
            <person name="Dumas B."/>
            <person name="Fabro G."/>
            <person name="Fronick C."/>
            <person name="Fuerstenberg S.I."/>
            <person name="Fulton L."/>
            <person name="Gaulin E."/>
            <person name="Govers F."/>
            <person name="Hughes L."/>
            <person name="Humphray S."/>
            <person name="Jiang R.H."/>
            <person name="Judelson H."/>
            <person name="Kamoun S."/>
            <person name="Kyung K."/>
            <person name="Meijer H."/>
            <person name="Minx P."/>
            <person name="Morris P."/>
            <person name="Nelson J."/>
            <person name="Phuntumart V."/>
            <person name="Qutob D."/>
            <person name="Rehmany A."/>
            <person name="Rougon-Cardoso A."/>
            <person name="Ryden P."/>
            <person name="Torto-Alalibo T."/>
            <person name="Studholme D."/>
            <person name="Wang Y."/>
            <person name="Win J."/>
            <person name="Wood J."/>
            <person name="Clifton S.W."/>
            <person name="Rogers J."/>
            <person name="Van den Ackerveken G."/>
            <person name="Jones J.D."/>
            <person name="McDowell J.M."/>
            <person name="Beynon J."/>
            <person name="Tyler B.M."/>
        </authorList>
    </citation>
    <scope>NUCLEOTIDE SEQUENCE [LARGE SCALE GENOMIC DNA]</scope>
    <source>
        <strain evidence="3">Emoy2</strain>
    </source>
</reference>
<reference evidence="2" key="2">
    <citation type="submission" date="2015-06" db="UniProtKB">
        <authorList>
            <consortium name="EnsemblProtists"/>
        </authorList>
    </citation>
    <scope>IDENTIFICATION</scope>
    <source>
        <strain evidence="2">Emoy2</strain>
    </source>
</reference>
<dbReference type="Proteomes" id="UP000011713">
    <property type="component" value="Unassembled WGS sequence"/>
</dbReference>
<organism evidence="2 3">
    <name type="scientific">Hyaloperonospora arabidopsidis (strain Emoy2)</name>
    <name type="common">Downy mildew agent</name>
    <name type="synonym">Peronospora arabidopsidis</name>
    <dbReference type="NCBI Taxonomy" id="559515"/>
    <lineage>
        <taxon>Eukaryota</taxon>
        <taxon>Sar</taxon>
        <taxon>Stramenopiles</taxon>
        <taxon>Oomycota</taxon>
        <taxon>Peronosporomycetes</taxon>
        <taxon>Peronosporales</taxon>
        <taxon>Peronosporaceae</taxon>
        <taxon>Hyaloperonospora</taxon>
    </lineage>
</organism>
<evidence type="ECO:0000313" key="3">
    <source>
        <dbReference type="Proteomes" id="UP000011713"/>
    </source>
</evidence>
<proteinExistence type="predicted"/>
<dbReference type="HOGENOM" id="CLU_2643292_0_0_1"/>
<dbReference type="VEuPathDB" id="FungiDB:HpaG806766"/>
<accession>M4BK34</accession>
<evidence type="ECO:0000256" key="1">
    <source>
        <dbReference type="SAM" id="MobiDB-lite"/>
    </source>
</evidence>
<sequence>MAACAPHRTRSARPPKQQRVARKNPPVLVTAPSYAAAREVCPRLPLQFQLPRGCIPAEDHRIDLVIGGVAGAASPAA</sequence>
<dbReference type="AlphaFoldDB" id="M4BK34"/>
<keyword evidence="3" id="KW-1185">Reference proteome</keyword>
<name>M4BK34_HYAAE</name>
<dbReference type="EnsemblProtists" id="HpaT806766">
    <property type="protein sequence ID" value="HpaP806766"/>
    <property type="gene ID" value="HpaG806766"/>
</dbReference>
<feature type="region of interest" description="Disordered" evidence="1">
    <location>
        <begin position="1"/>
        <end position="24"/>
    </location>
</feature>